<dbReference type="InterPro" id="IPR021109">
    <property type="entry name" value="Peptidase_aspartic_dom_sf"/>
</dbReference>
<proteinExistence type="predicted"/>
<dbReference type="CDD" id="cd00303">
    <property type="entry name" value="retropepsin_like"/>
    <property type="match status" value="1"/>
</dbReference>
<gene>
    <name evidence="1" type="ORF">R3W88_033639</name>
</gene>
<dbReference type="Proteomes" id="UP001311915">
    <property type="component" value="Unassembled WGS sequence"/>
</dbReference>
<accession>A0AAV9K0T4</accession>
<sequence>MCNDLSGIGQKVDAHAVSIKQLEQQMNQLSTIVNPRQPGTPLSNTIENLKNDGYCMEVTTRGGKQTIDPPMPSEVKIVVEKDDDEIEVTGVSNNSREREEEITQKVIPMPRPPLPFQQRFVKKNEEGKYRMFITMLKQLFINVPLIEALEKMPRYAKFMKDLVTKNRDVSFEDDDRLQHCSAIVTRSLLQKKEDHGAFTIPCTIGLLHFAKALCDLGASINLMSLSIYKKLCLGALKSIAMPLLMVGRTVKRTIVVLQDVLVNVESFIFLMDFLILYCEVDFEVPIILGRPFLATGHALVDMEKGQMKF</sequence>
<evidence type="ECO:0008006" key="3">
    <source>
        <dbReference type="Google" id="ProtNLM"/>
    </source>
</evidence>
<evidence type="ECO:0000313" key="1">
    <source>
        <dbReference type="EMBL" id="KAK4706807.1"/>
    </source>
</evidence>
<dbReference type="Gene3D" id="2.40.70.10">
    <property type="entry name" value="Acid Proteases"/>
    <property type="match status" value="1"/>
</dbReference>
<comment type="caution">
    <text evidence="1">The sequence shown here is derived from an EMBL/GenBank/DDBJ whole genome shotgun (WGS) entry which is preliminary data.</text>
</comment>
<keyword evidence="2" id="KW-1185">Reference proteome</keyword>
<reference evidence="1 2" key="1">
    <citation type="submission" date="2023-10" db="EMBL/GenBank/DDBJ databases">
        <title>Genome-Wide Identification Analysis in wild type Solanum Pinnatisectum Reveals Some Genes Defensing Phytophthora Infestans.</title>
        <authorList>
            <person name="Sun C."/>
        </authorList>
    </citation>
    <scope>NUCLEOTIDE SEQUENCE [LARGE SCALE GENOMIC DNA]</scope>
    <source>
        <strain evidence="1">LQN</strain>
        <tissue evidence="1">Leaf</tissue>
    </source>
</reference>
<evidence type="ECO:0000313" key="2">
    <source>
        <dbReference type="Proteomes" id="UP001311915"/>
    </source>
</evidence>
<dbReference type="PANTHER" id="PTHR33067:SF9">
    <property type="entry name" value="RNA-DIRECTED DNA POLYMERASE"/>
    <property type="match status" value="1"/>
</dbReference>
<dbReference type="EMBL" id="JAWPEI010000046">
    <property type="protein sequence ID" value="KAK4706807.1"/>
    <property type="molecule type" value="Genomic_DNA"/>
</dbReference>
<dbReference type="AlphaFoldDB" id="A0AAV9K0T4"/>
<name>A0AAV9K0T4_9SOLN</name>
<organism evidence="1 2">
    <name type="scientific">Solanum pinnatisectum</name>
    <name type="common">tansyleaf nightshade</name>
    <dbReference type="NCBI Taxonomy" id="50273"/>
    <lineage>
        <taxon>Eukaryota</taxon>
        <taxon>Viridiplantae</taxon>
        <taxon>Streptophyta</taxon>
        <taxon>Embryophyta</taxon>
        <taxon>Tracheophyta</taxon>
        <taxon>Spermatophyta</taxon>
        <taxon>Magnoliopsida</taxon>
        <taxon>eudicotyledons</taxon>
        <taxon>Gunneridae</taxon>
        <taxon>Pentapetalae</taxon>
        <taxon>asterids</taxon>
        <taxon>lamiids</taxon>
        <taxon>Solanales</taxon>
        <taxon>Solanaceae</taxon>
        <taxon>Solanoideae</taxon>
        <taxon>Solaneae</taxon>
        <taxon>Solanum</taxon>
    </lineage>
</organism>
<dbReference type="PANTHER" id="PTHR33067">
    <property type="entry name" value="RNA-DIRECTED DNA POLYMERASE-RELATED"/>
    <property type="match status" value="1"/>
</dbReference>
<protein>
    <recommendedName>
        <fullName evidence="3">Integrase, catalytic core</fullName>
    </recommendedName>
</protein>